<proteinExistence type="predicted"/>
<evidence type="ECO:0000313" key="3">
    <source>
        <dbReference type="Proteomes" id="UP000481033"/>
    </source>
</evidence>
<feature type="transmembrane region" description="Helical" evidence="1">
    <location>
        <begin position="73"/>
        <end position="90"/>
    </location>
</feature>
<sequence length="92" mass="10108">MIDLPDYLSTKFLVSPMKIEKSSSAFGDFTPVTPIVDQPVAAVTMPVIAQQFEDNFFDRSGDILGNFVDSGQLWALLIGMVVGYVIRGITTY</sequence>
<comment type="caution">
    <text evidence="2">The sequence shown here is derived from an EMBL/GenBank/DDBJ whole genome shotgun (WGS) entry which is preliminary data.</text>
</comment>
<dbReference type="Proteomes" id="UP000481033">
    <property type="component" value="Unassembled WGS sequence"/>
</dbReference>
<name>A0A6M0RV01_9CYAN</name>
<keyword evidence="1" id="KW-0472">Membrane</keyword>
<evidence type="ECO:0000256" key="1">
    <source>
        <dbReference type="SAM" id="Phobius"/>
    </source>
</evidence>
<evidence type="ECO:0000313" key="2">
    <source>
        <dbReference type="EMBL" id="NEZ60068.1"/>
    </source>
</evidence>
<keyword evidence="1" id="KW-1133">Transmembrane helix</keyword>
<protein>
    <submittedName>
        <fullName evidence="2">Uncharacterized protein</fullName>
    </submittedName>
</protein>
<organism evidence="2 3">
    <name type="scientific">Adonisia turfae CCMR0081</name>
    <dbReference type="NCBI Taxonomy" id="2292702"/>
    <lineage>
        <taxon>Bacteria</taxon>
        <taxon>Bacillati</taxon>
        <taxon>Cyanobacteriota</taxon>
        <taxon>Adonisia</taxon>
        <taxon>Adonisia turfae</taxon>
    </lineage>
</organism>
<accession>A0A6M0RV01</accession>
<keyword evidence="1" id="KW-0812">Transmembrane</keyword>
<gene>
    <name evidence="2" type="ORF">DXZ20_31375</name>
</gene>
<dbReference type="EMBL" id="QXHD01000004">
    <property type="protein sequence ID" value="NEZ60068.1"/>
    <property type="molecule type" value="Genomic_DNA"/>
</dbReference>
<reference evidence="2 3" key="1">
    <citation type="journal article" date="2020" name="Microb. Ecol.">
        <title>Ecogenomics of the Marine Benthic Filamentous Cyanobacterium Adonisia.</title>
        <authorList>
            <person name="Walter J.M."/>
            <person name="Coutinho F.H."/>
            <person name="Leomil L."/>
            <person name="Hargreaves P.I."/>
            <person name="Campeao M.E."/>
            <person name="Vieira V.V."/>
            <person name="Silva B.S."/>
            <person name="Fistarol G.O."/>
            <person name="Salomon P.S."/>
            <person name="Sawabe T."/>
            <person name="Mino S."/>
            <person name="Hosokawa M."/>
            <person name="Miyashita H."/>
            <person name="Maruyama F."/>
            <person name="van Verk M.C."/>
            <person name="Dutilh B.E."/>
            <person name="Thompson C.C."/>
            <person name="Thompson F.L."/>
        </authorList>
    </citation>
    <scope>NUCLEOTIDE SEQUENCE [LARGE SCALE GENOMIC DNA]</scope>
    <source>
        <strain evidence="2 3">CCMR0081</strain>
    </source>
</reference>
<keyword evidence="3" id="KW-1185">Reference proteome</keyword>
<dbReference type="AlphaFoldDB" id="A0A6M0RV01"/>